<feature type="region of interest" description="Disordered" evidence="1">
    <location>
        <begin position="32"/>
        <end position="62"/>
    </location>
</feature>
<dbReference type="EMBL" id="MU004240">
    <property type="protein sequence ID" value="KAF2665823.1"/>
    <property type="molecule type" value="Genomic_DNA"/>
</dbReference>
<feature type="compositionally biased region" description="Polar residues" evidence="1">
    <location>
        <begin position="42"/>
        <end position="62"/>
    </location>
</feature>
<gene>
    <name evidence="2" type="ORF">BT63DRAFT_76857</name>
</gene>
<evidence type="ECO:0000313" key="2">
    <source>
        <dbReference type="EMBL" id="KAF2665823.1"/>
    </source>
</evidence>
<sequence>MVLCIEYLTFHLSESNLQKNLEPHLYSSVAVSKISPPHPQPHTRSNLQTQHLNQKNNKTTLW</sequence>
<proteinExistence type="predicted"/>
<dbReference type="AlphaFoldDB" id="A0A6A6U3I7"/>
<evidence type="ECO:0000313" key="3">
    <source>
        <dbReference type="Proteomes" id="UP000799302"/>
    </source>
</evidence>
<name>A0A6A6U3I7_9PEZI</name>
<reference evidence="2" key="1">
    <citation type="journal article" date="2020" name="Stud. Mycol.">
        <title>101 Dothideomycetes genomes: a test case for predicting lifestyles and emergence of pathogens.</title>
        <authorList>
            <person name="Haridas S."/>
            <person name="Albert R."/>
            <person name="Binder M."/>
            <person name="Bloem J."/>
            <person name="Labutti K."/>
            <person name="Salamov A."/>
            <person name="Andreopoulos B."/>
            <person name="Baker S."/>
            <person name="Barry K."/>
            <person name="Bills G."/>
            <person name="Bluhm B."/>
            <person name="Cannon C."/>
            <person name="Castanera R."/>
            <person name="Culley D."/>
            <person name="Daum C."/>
            <person name="Ezra D."/>
            <person name="Gonzalez J."/>
            <person name="Henrissat B."/>
            <person name="Kuo A."/>
            <person name="Liang C."/>
            <person name="Lipzen A."/>
            <person name="Lutzoni F."/>
            <person name="Magnuson J."/>
            <person name="Mondo S."/>
            <person name="Nolan M."/>
            <person name="Ohm R."/>
            <person name="Pangilinan J."/>
            <person name="Park H.-J."/>
            <person name="Ramirez L."/>
            <person name="Alfaro M."/>
            <person name="Sun H."/>
            <person name="Tritt A."/>
            <person name="Yoshinaga Y."/>
            <person name="Zwiers L.-H."/>
            <person name="Turgeon B."/>
            <person name="Goodwin S."/>
            <person name="Spatafora J."/>
            <person name="Crous P."/>
            <person name="Grigoriev I."/>
        </authorList>
    </citation>
    <scope>NUCLEOTIDE SEQUENCE</scope>
    <source>
        <strain evidence="2">CBS 115976</strain>
    </source>
</reference>
<keyword evidence="3" id="KW-1185">Reference proteome</keyword>
<organism evidence="2 3">
    <name type="scientific">Microthyrium microscopicum</name>
    <dbReference type="NCBI Taxonomy" id="703497"/>
    <lineage>
        <taxon>Eukaryota</taxon>
        <taxon>Fungi</taxon>
        <taxon>Dikarya</taxon>
        <taxon>Ascomycota</taxon>
        <taxon>Pezizomycotina</taxon>
        <taxon>Dothideomycetes</taxon>
        <taxon>Dothideomycetes incertae sedis</taxon>
        <taxon>Microthyriales</taxon>
        <taxon>Microthyriaceae</taxon>
        <taxon>Microthyrium</taxon>
    </lineage>
</organism>
<dbReference type="Proteomes" id="UP000799302">
    <property type="component" value="Unassembled WGS sequence"/>
</dbReference>
<evidence type="ECO:0000256" key="1">
    <source>
        <dbReference type="SAM" id="MobiDB-lite"/>
    </source>
</evidence>
<protein>
    <submittedName>
        <fullName evidence="2">Uncharacterized protein</fullName>
    </submittedName>
</protein>
<accession>A0A6A6U3I7</accession>